<gene>
    <name evidence="3" type="primary">Acsc-UA</name>
</gene>
<dbReference type="SUPFAM" id="SSF54452">
    <property type="entry name" value="MHC antigen-recognition domain"/>
    <property type="match status" value="1"/>
</dbReference>
<dbReference type="InterPro" id="IPR011161">
    <property type="entry name" value="MHC_I-like_Ag-recog"/>
</dbReference>
<name>A0A1D9C5Z0_9SYLV</name>
<proteinExistence type="predicted"/>
<evidence type="ECO:0000313" key="3">
    <source>
        <dbReference type="EMBL" id="AOY10311.1"/>
    </source>
</evidence>
<accession>A0A1D9C5Z0</accession>
<feature type="non-terminal residue" evidence="3">
    <location>
        <position position="80"/>
    </location>
</feature>
<dbReference type="InterPro" id="IPR011162">
    <property type="entry name" value="MHC_I/II-like_Ag-recog"/>
</dbReference>
<dbReference type="EMBL" id="KU704661">
    <property type="protein sequence ID" value="AOY10311.1"/>
    <property type="molecule type" value="Genomic_DNA"/>
</dbReference>
<protein>
    <submittedName>
        <fullName evidence="3">MHC class I antigen</fullName>
    </submittedName>
</protein>
<feature type="domain" description="MHC class I-like antigen recognition-like" evidence="2">
    <location>
        <begin position="1"/>
        <end position="79"/>
    </location>
</feature>
<feature type="non-terminal residue" evidence="3">
    <location>
        <position position="1"/>
    </location>
</feature>
<dbReference type="Pfam" id="PF00129">
    <property type="entry name" value="MHC_I"/>
    <property type="match status" value="1"/>
</dbReference>
<keyword evidence="1" id="KW-0325">Glycoprotein</keyword>
<reference evidence="3" key="1">
    <citation type="submission" date="2016-02" db="EMBL/GenBank/DDBJ databases">
        <title>Characterization of the extreme MHC class I variation in the sedge warblers (Acrocephalus schoenobaenus).</title>
        <authorList>
            <person name="Biedrzycka A."/>
            <person name="O'Connor E."/>
            <person name="Sebastian A."/>
            <person name="Migalska M."/>
            <person name="Radwan J."/>
            <person name="Westerdahl H."/>
        </authorList>
    </citation>
    <scope>NUCLEOTIDE SEQUENCE</scope>
    <source>
        <tissue evidence="3">Blood</tissue>
    </source>
</reference>
<dbReference type="InterPro" id="IPR037055">
    <property type="entry name" value="MHC_I-like_Ag-recog_sf"/>
</dbReference>
<dbReference type="AlphaFoldDB" id="A0A1D9C5Z0"/>
<evidence type="ECO:0000259" key="2">
    <source>
        <dbReference type="Pfam" id="PF00129"/>
    </source>
</evidence>
<sequence>LQEVSGCDLLCHGSVRGSDRLSSDRREFLPFQLGSGGFLVVDGASQVTKRCWEQYEIGAEEFTNPLGHTCLECLWIYVRY</sequence>
<evidence type="ECO:0000256" key="1">
    <source>
        <dbReference type="ARBA" id="ARBA00023180"/>
    </source>
</evidence>
<organism evidence="3">
    <name type="scientific">Acrocephalus schoenobaenus</name>
    <name type="common">sedge warbler</name>
    <dbReference type="NCBI Taxonomy" id="52609"/>
    <lineage>
        <taxon>Eukaryota</taxon>
        <taxon>Metazoa</taxon>
        <taxon>Chordata</taxon>
        <taxon>Craniata</taxon>
        <taxon>Vertebrata</taxon>
        <taxon>Euteleostomi</taxon>
        <taxon>Archelosauria</taxon>
        <taxon>Archosauria</taxon>
        <taxon>Dinosauria</taxon>
        <taxon>Saurischia</taxon>
        <taxon>Theropoda</taxon>
        <taxon>Coelurosauria</taxon>
        <taxon>Aves</taxon>
        <taxon>Neognathae</taxon>
        <taxon>Neoaves</taxon>
        <taxon>Telluraves</taxon>
        <taxon>Australaves</taxon>
        <taxon>Passeriformes</taxon>
        <taxon>Sylvioidea</taxon>
        <taxon>Sylviidae</taxon>
        <taxon>Acrocephalinae</taxon>
        <taxon>Acrocephalus</taxon>
    </lineage>
</organism>
<dbReference type="Gene3D" id="3.30.500.10">
    <property type="entry name" value="MHC class I-like antigen recognition-like"/>
    <property type="match status" value="1"/>
</dbReference>